<feature type="compositionally biased region" description="Acidic residues" evidence="1">
    <location>
        <begin position="1"/>
        <end position="12"/>
    </location>
</feature>
<evidence type="ECO:0000313" key="4">
    <source>
        <dbReference type="Proteomes" id="UP000005240"/>
    </source>
</evidence>
<evidence type="ECO:0000256" key="1">
    <source>
        <dbReference type="SAM" id="MobiDB-lite"/>
    </source>
</evidence>
<gene>
    <name evidence="2" type="ORF">PTTG_30993</name>
</gene>
<dbReference type="EMBL" id="ADAS02010462">
    <property type="protein sequence ID" value="OAV84868.1"/>
    <property type="molecule type" value="Genomic_DNA"/>
</dbReference>
<name>A0A180FXE1_PUCT1</name>
<dbReference type="AlphaFoldDB" id="A0A180FXE1"/>
<evidence type="ECO:0000313" key="3">
    <source>
        <dbReference type="EnsemblFungi" id="PTTG_30993-t43_1-p1"/>
    </source>
</evidence>
<feature type="non-terminal residue" evidence="2">
    <location>
        <position position="138"/>
    </location>
</feature>
<reference evidence="2" key="1">
    <citation type="submission" date="2009-11" db="EMBL/GenBank/DDBJ databases">
        <authorList>
            <consortium name="The Broad Institute Genome Sequencing Platform"/>
            <person name="Ward D."/>
            <person name="Feldgarden M."/>
            <person name="Earl A."/>
            <person name="Young S.K."/>
            <person name="Zeng Q."/>
            <person name="Koehrsen M."/>
            <person name="Alvarado L."/>
            <person name="Berlin A."/>
            <person name="Bochicchio J."/>
            <person name="Borenstein D."/>
            <person name="Chapman S.B."/>
            <person name="Chen Z."/>
            <person name="Engels R."/>
            <person name="Freedman E."/>
            <person name="Gellesch M."/>
            <person name="Goldberg J."/>
            <person name="Griggs A."/>
            <person name="Gujja S."/>
            <person name="Heilman E."/>
            <person name="Heiman D."/>
            <person name="Hepburn T."/>
            <person name="Howarth C."/>
            <person name="Jen D."/>
            <person name="Larson L."/>
            <person name="Lewis B."/>
            <person name="Mehta T."/>
            <person name="Park D."/>
            <person name="Pearson M."/>
            <person name="Roberts A."/>
            <person name="Saif S."/>
            <person name="Shea T."/>
            <person name="Shenoy N."/>
            <person name="Sisk P."/>
            <person name="Stolte C."/>
            <person name="Sykes S."/>
            <person name="Thomson T."/>
            <person name="Walk T."/>
            <person name="White J."/>
            <person name="Yandava C."/>
            <person name="Izard J."/>
            <person name="Baranova O.V."/>
            <person name="Blanton J.M."/>
            <person name="Tanner A.C."/>
            <person name="Dewhirst F.E."/>
            <person name="Haas B."/>
            <person name="Nusbaum C."/>
            <person name="Birren B."/>
        </authorList>
    </citation>
    <scope>NUCLEOTIDE SEQUENCE [LARGE SCALE GENOMIC DNA]</scope>
    <source>
        <strain evidence="2">1-1 BBBD Race 1</strain>
    </source>
</reference>
<accession>A0A180FXE1</accession>
<dbReference type="VEuPathDB" id="FungiDB:PTTG_30993"/>
<protein>
    <submittedName>
        <fullName evidence="2 3">Uncharacterized protein</fullName>
    </submittedName>
</protein>
<proteinExistence type="predicted"/>
<dbReference type="Proteomes" id="UP000005240">
    <property type="component" value="Unassembled WGS sequence"/>
</dbReference>
<dbReference type="EnsemblFungi" id="PTTG_30993-t43_1">
    <property type="protein sequence ID" value="PTTG_30993-t43_1-p1"/>
    <property type="gene ID" value="PTTG_30993"/>
</dbReference>
<reference evidence="3 4" key="3">
    <citation type="journal article" date="2017" name="G3 (Bethesda)">
        <title>Comparative analysis highlights variable genome content of wheat rusts and divergence of the mating loci.</title>
        <authorList>
            <person name="Cuomo C.A."/>
            <person name="Bakkeren G."/>
            <person name="Khalil H.B."/>
            <person name="Panwar V."/>
            <person name="Joly D."/>
            <person name="Linning R."/>
            <person name="Sakthikumar S."/>
            <person name="Song X."/>
            <person name="Adiconis X."/>
            <person name="Fan L."/>
            <person name="Goldberg J.M."/>
            <person name="Levin J.Z."/>
            <person name="Young S."/>
            <person name="Zeng Q."/>
            <person name="Anikster Y."/>
            <person name="Bruce M."/>
            <person name="Wang M."/>
            <person name="Yin C."/>
            <person name="McCallum B."/>
            <person name="Szabo L.J."/>
            <person name="Hulbert S."/>
            <person name="Chen X."/>
            <person name="Fellers J.P."/>
        </authorList>
    </citation>
    <scope>NUCLEOTIDE SEQUENCE</scope>
    <source>
        <strain evidence="4">Isolate 1-1 / race 1 (BBBD)</strain>
        <strain evidence="3">isolate 1-1 / race 1 (BBBD)</strain>
    </source>
</reference>
<reference evidence="3" key="4">
    <citation type="submission" date="2025-05" db="UniProtKB">
        <authorList>
            <consortium name="EnsemblFungi"/>
        </authorList>
    </citation>
    <scope>IDENTIFICATION</scope>
    <source>
        <strain evidence="3">isolate 1-1 / race 1 (BBBD)</strain>
    </source>
</reference>
<reference evidence="2" key="2">
    <citation type="submission" date="2016-05" db="EMBL/GenBank/DDBJ databases">
        <title>Comparative analysis highlights variable genome content of wheat rusts and divergence of the mating loci.</title>
        <authorList>
            <person name="Cuomo C.A."/>
            <person name="Bakkeren G."/>
            <person name="Szabo L."/>
            <person name="Khalil H."/>
            <person name="Joly D."/>
            <person name="Goldberg J."/>
            <person name="Young S."/>
            <person name="Zeng Q."/>
            <person name="Fellers J."/>
        </authorList>
    </citation>
    <scope>NUCLEOTIDE SEQUENCE [LARGE SCALE GENOMIC DNA]</scope>
    <source>
        <strain evidence="2">1-1 BBBD Race 1</strain>
    </source>
</reference>
<keyword evidence="4" id="KW-1185">Reference proteome</keyword>
<sequence>MSQEEDVTDEVSQENAPMRACQVDTDDPRLPELQEREHAEHARLAFKQRIKQKARARLSASTSEKRAALIDQNAMLLAEKLKAFRNLGNHKRKAQWADGVGLKKRRVTLGKYKLRRVQHSEKASFLWCFDRRGGSRGL</sequence>
<evidence type="ECO:0000313" key="2">
    <source>
        <dbReference type="EMBL" id="OAV84868.1"/>
    </source>
</evidence>
<feature type="region of interest" description="Disordered" evidence="1">
    <location>
        <begin position="1"/>
        <end position="31"/>
    </location>
</feature>
<organism evidence="2">
    <name type="scientific">Puccinia triticina (isolate 1-1 / race 1 (BBBD))</name>
    <name type="common">Brown leaf rust fungus</name>
    <dbReference type="NCBI Taxonomy" id="630390"/>
    <lineage>
        <taxon>Eukaryota</taxon>
        <taxon>Fungi</taxon>
        <taxon>Dikarya</taxon>
        <taxon>Basidiomycota</taxon>
        <taxon>Pucciniomycotina</taxon>
        <taxon>Pucciniomycetes</taxon>
        <taxon>Pucciniales</taxon>
        <taxon>Pucciniaceae</taxon>
        <taxon>Puccinia</taxon>
    </lineage>
</organism>